<dbReference type="SUPFAM" id="SSF57701">
    <property type="entry name" value="Zn2/Cys6 DNA-binding domain"/>
    <property type="match status" value="1"/>
</dbReference>
<evidence type="ECO:0000259" key="3">
    <source>
        <dbReference type="Pfam" id="PF00172"/>
    </source>
</evidence>
<proteinExistence type="predicted"/>
<evidence type="ECO:0000313" key="4">
    <source>
        <dbReference type="EMBL" id="KAF2106495.1"/>
    </source>
</evidence>
<dbReference type="AlphaFoldDB" id="A0A6A5YHG8"/>
<dbReference type="OrthoDB" id="5386330at2759"/>
<dbReference type="EMBL" id="ML977362">
    <property type="protein sequence ID" value="KAF2106495.1"/>
    <property type="molecule type" value="Genomic_DNA"/>
</dbReference>
<evidence type="ECO:0000256" key="1">
    <source>
        <dbReference type="ARBA" id="ARBA00023242"/>
    </source>
</evidence>
<dbReference type="GO" id="GO:0008270">
    <property type="term" value="F:zinc ion binding"/>
    <property type="evidence" value="ECO:0007669"/>
    <property type="project" value="InterPro"/>
</dbReference>
<dbReference type="Gene3D" id="4.10.240.10">
    <property type="entry name" value="Zn(2)-C6 fungal-type DNA-binding domain"/>
    <property type="match status" value="1"/>
</dbReference>
<gene>
    <name evidence="4" type="ORF">BDV96DRAFT_607370</name>
</gene>
<evidence type="ECO:0000256" key="2">
    <source>
        <dbReference type="SAM" id="MobiDB-lite"/>
    </source>
</evidence>
<sequence length="179" mass="20458">MPTGREFERRLERQRETLPPSETKDESKDYPVKGLHHLSKRKVKCDETKPQCQRCRKAFLICGGYSKDNDATRFVVYSTSQENSKPKSDPPLPSFEMLLYLRLWISRPSDLTYFATKDPNSTAYAAMCCVSAGYFEQMQYLPTNGQRSADVYCGKALIQLARALKDPSCWNDPDHVTAT</sequence>
<organism evidence="4 5">
    <name type="scientific">Lophiotrema nucula</name>
    <dbReference type="NCBI Taxonomy" id="690887"/>
    <lineage>
        <taxon>Eukaryota</taxon>
        <taxon>Fungi</taxon>
        <taxon>Dikarya</taxon>
        <taxon>Ascomycota</taxon>
        <taxon>Pezizomycotina</taxon>
        <taxon>Dothideomycetes</taxon>
        <taxon>Pleosporomycetidae</taxon>
        <taxon>Pleosporales</taxon>
        <taxon>Lophiotremataceae</taxon>
        <taxon>Lophiotrema</taxon>
    </lineage>
</organism>
<evidence type="ECO:0000313" key="5">
    <source>
        <dbReference type="Proteomes" id="UP000799770"/>
    </source>
</evidence>
<keyword evidence="5" id="KW-1185">Reference proteome</keyword>
<dbReference type="InterPro" id="IPR001138">
    <property type="entry name" value="Zn2Cys6_DnaBD"/>
</dbReference>
<feature type="region of interest" description="Disordered" evidence="2">
    <location>
        <begin position="1"/>
        <end position="35"/>
    </location>
</feature>
<feature type="compositionally biased region" description="Basic and acidic residues" evidence="2">
    <location>
        <begin position="1"/>
        <end position="31"/>
    </location>
</feature>
<accession>A0A6A5YHG8</accession>
<dbReference type="InterPro" id="IPR036864">
    <property type="entry name" value="Zn2-C6_fun-type_DNA-bd_sf"/>
</dbReference>
<feature type="domain" description="Zn(2)-C6 fungal-type" evidence="3">
    <location>
        <begin position="40"/>
        <end position="68"/>
    </location>
</feature>
<dbReference type="CDD" id="cd00067">
    <property type="entry name" value="GAL4"/>
    <property type="match status" value="1"/>
</dbReference>
<dbReference type="PANTHER" id="PTHR38111">
    <property type="entry name" value="ZN(2)-C6 FUNGAL-TYPE DOMAIN-CONTAINING PROTEIN-RELATED"/>
    <property type="match status" value="1"/>
</dbReference>
<keyword evidence="1" id="KW-0539">Nucleus</keyword>
<reference evidence="4" key="1">
    <citation type="journal article" date="2020" name="Stud. Mycol.">
        <title>101 Dothideomycetes genomes: a test case for predicting lifestyles and emergence of pathogens.</title>
        <authorList>
            <person name="Haridas S."/>
            <person name="Albert R."/>
            <person name="Binder M."/>
            <person name="Bloem J."/>
            <person name="Labutti K."/>
            <person name="Salamov A."/>
            <person name="Andreopoulos B."/>
            <person name="Baker S."/>
            <person name="Barry K."/>
            <person name="Bills G."/>
            <person name="Bluhm B."/>
            <person name="Cannon C."/>
            <person name="Castanera R."/>
            <person name="Culley D."/>
            <person name="Daum C."/>
            <person name="Ezra D."/>
            <person name="Gonzalez J."/>
            <person name="Henrissat B."/>
            <person name="Kuo A."/>
            <person name="Liang C."/>
            <person name="Lipzen A."/>
            <person name="Lutzoni F."/>
            <person name="Magnuson J."/>
            <person name="Mondo S."/>
            <person name="Nolan M."/>
            <person name="Ohm R."/>
            <person name="Pangilinan J."/>
            <person name="Park H.-J."/>
            <person name="Ramirez L."/>
            <person name="Alfaro M."/>
            <person name="Sun H."/>
            <person name="Tritt A."/>
            <person name="Yoshinaga Y."/>
            <person name="Zwiers L.-H."/>
            <person name="Turgeon B."/>
            <person name="Goodwin S."/>
            <person name="Spatafora J."/>
            <person name="Crous P."/>
            <person name="Grigoriev I."/>
        </authorList>
    </citation>
    <scope>NUCLEOTIDE SEQUENCE</scope>
    <source>
        <strain evidence="4">CBS 627.86</strain>
    </source>
</reference>
<dbReference type="Proteomes" id="UP000799770">
    <property type="component" value="Unassembled WGS sequence"/>
</dbReference>
<dbReference type="GO" id="GO:0000981">
    <property type="term" value="F:DNA-binding transcription factor activity, RNA polymerase II-specific"/>
    <property type="evidence" value="ECO:0007669"/>
    <property type="project" value="InterPro"/>
</dbReference>
<dbReference type="Pfam" id="PF00172">
    <property type="entry name" value="Zn_clus"/>
    <property type="match status" value="1"/>
</dbReference>
<dbReference type="InterPro" id="IPR053178">
    <property type="entry name" value="Osmoadaptation_assoc"/>
</dbReference>
<name>A0A6A5YHG8_9PLEO</name>
<protein>
    <recommendedName>
        <fullName evidence="3">Zn(2)-C6 fungal-type domain-containing protein</fullName>
    </recommendedName>
</protein>